<feature type="compositionally biased region" description="Basic residues" evidence="8">
    <location>
        <begin position="26"/>
        <end position="35"/>
    </location>
</feature>
<dbReference type="GO" id="GO:0003729">
    <property type="term" value="F:mRNA binding"/>
    <property type="evidence" value="ECO:0007669"/>
    <property type="project" value="InterPro"/>
</dbReference>
<dbReference type="KEGG" id="cazo:G3A45_02500"/>
<evidence type="ECO:0000256" key="1">
    <source>
        <dbReference type="ARBA" id="ARBA00006620"/>
    </source>
</evidence>
<comment type="similarity">
    <text evidence="1">Belongs to the HicA mRNA interferase family.</text>
</comment>
<evidence type="ECO:0000256" key="2">
    <source>
        <dbReference type="ARBA" id="ARBA00022649"/>
    </source>
</evidence>
<evidence type="ECO:0000256" key="7">
    <source>
        <dbReference type="ARBA" id="ARBA00023016"/>
    </source>
</evidence>
<accession>A0A6P1YA94</accession>
<keyword evidence="7" id="KW-0346">Stress response</keyword>
<evidence type="ECO:0000256" key="6">
    <source>
        <dbReference type="ARBA" id="ARBA00022884"/>
    </source>
</evidence>
<evidence type="ECO:0000313" key="10">
    <source>
        <dbReference type="Proteomes" id="UP000464452"/>
    </source>
</evidence>
<sequence>MKSYSSKEIIKILKKNGWYLKRTKGDHHQFKHPTKKGNVTVPHPKKDLPIKTVKSILKQAGIEELKE</sequence>
<dbReference type="PANTHER" id="PTHR34873">
    <property type="entry name" value="SSR1766 PROTEIN"/>
    <property type="match status" value="1"/>
</dbReference>
<evidence type="ECO:0000256" key="5">
    <source>
        <dbReference type="ARBA" id="ARBA00022801"/>
    </source>
</evidence>
<evidence type="ECO:0000256" key="8">
    <source>
        <dbReference type="SAM" id="MobiDB-lite"/>
    </source>
</evidence>
<dbReference type="InterPro" id="IPR038570">
    <property type="entry name" value="HicA_sf"/>
</dbReference>
<evidence type="ECO:0000256" key="3">
    <source>
        <dbReference type="ARBA" id="ARBA00022722"/>
    </source>
</evidence>
<reference evidence="9 10" key="1">
    <citation type="submission" date="2020-02" db="EMBL/GenBank/DDBJ databases">
        <title>Thermophilic hydrogen producing bacteria, Caloranaerobacter azorensis.</title>
        <authorList>
            <person name="Baek K."/>
        </authorList>
    </citation>
    <scope>NUCLEOTIDE SEQUENCE [LARGE SCALE GENOMIC DNA]</scope>
    <source>
        <strain evidence="9 10">T3-1</strain>
    </source>
</reference>
<keyword evidence="5" id="KW-0378">Hydrolase</keyword>
<dbReference type="SUPFAM" id="SSF54786">
    <property type="entry name" value="YcfA/nrd intein domain"/>
    <property type="match status" value="1"/>
</dbReference>
<organism evidence="9 10">
    <name type="scientific">Caloranaerobacter azorensis</name>
    <dbReference type="NCBI Taxonomy" id="116090"/>
    <lineage>
        <taxon>Bacteria</taxon>
        <taxon>Bacillati</taxon>
        <taxon>Bacillota</taxon>
        <taxon>Tissierellia</taxon>
        <taxon>Tissierellales</taxon>
        <taxon>Thermohalobacteraceae</taxon>
        <taxon>Caloranaerobacter</taxon>
    </lineage>
</organism>
<evidence type="ECO:0000313" key="9">
    <source>
        <dbReference type="EMBL" id="QIB26280.1"/>
    </source>
</evidence>
<name>A0A6P1YA94_9FIRM</name>
<keyword evidence="6" id="KW-0694">RNA-binding</keyword>
<protein>
    <submittedName>
        <fullName evidence="9">Type II toxin-antitoxin system HicA family toxin</fullName>
    </submittedName>
</protein>
<keyword evidence="3" id="KW-0540">Nuclease</keyword>
<feature type="region of interest" description="Disordered" evidence="8">
    <location>
        <begin position="26"/>
        <end position="45"/>
    </location>
</feature>
<dbReference type="GO" id="GO:0004519">
    <property type="term" value="F:endonuclease activity"/>
    <property type="evidence" value="ECO:0007669"/>
    <property type="project" value="UniProtKB-KW"/>
</dbReference>
<gene>
    <name evidence="9" type="ORF">G3A45_02500</name>
</gene>
<proteinExistence type="inferred from homology"/>
<dbReference type="Gene3D" id="3.30.920.30">
    <property type="entry name" value="Hypothetical protein"/>
    <property type="match status" value="1"/>
</dbReference>
<dbReference type="PANTHER" id="PTHR34873:SF3">
    <property type="entry name" value="ADDICTION MODULE TOXIN, HICA FAMILY"/>
    <property type="match status" value="1"/>
</dbReference>
<keyword evidence="4" id="KW-0255">Endonuclease</keyword>
<dbReference type="EMBL" id="CP048617">
    <property type="protein sequence ID" value="QIB26280.1"/>
    <property type="molecule type" value="Genomic_DNA"/>
</dbReference>
<dbReference type="Pfam" id="PF07927">
    <property type="entry name" value="HicA_toxin"/>
    <property type="match status" value="1"/>
</dbReference>
<dbReference type="AlphaFoldDB" id="A0A6P1YA94"/>
<dbReference type="GO" id="GO:0016787">
    <property type="term" value="F:hydrolase activity"/>
    <property type="evidence" value="ECO:0007669"/>
    <property type="project" value="UniProtKB-KW"/>
</dbReference>
<keyword evidence="2" id="KW-1277">Toxin-antitoxin system</keyword>
<evidence type="ECO:0000256" key="4">
    <source>
        <dbReference type="ARBA" id="ARBA00022759"/>
    </source>
</evidence>
<dbReference type="InterPro" id="IPR012933">
    <property type="entry name" value="HicA_mRNA_interferase"/>
</dbReference>
<dbReference type="Proteomes" id="UP000464452">
    <property type="component" value="Chromosome"/>
</dbReference>
<dbReference type="RefSeq" id="WP_163234400.1">
    <property type="nucleotide sequence ID" value="NZ_CP048617.1"/>
</dbReference>